<dbReference type="Pfam" id="PF23987">
    <property type="entry name" value="Phage_holin_10"/>
    <property type="match status" value="1"/>
</dbReference>
<dbReference type="RefSeq" id="WP_158662935.1">
    <property type="nucleotide sequence ID" value="NZ_CP026925.1"/>
</dbReference>
<evidence type="ECO:0000313" key="3">
    <source>
        <dbReference type="Proteomes" id="UP000237717"/>
    </source>
</evidence>
<sequence>MDWNTVQQLLRILLQFGSGVLISKGVLTEEMAVTLTGGLISVASVVWWIVWNKKEVK</sequence>
<dbReference type="InterPro" id="IPR058159">
    <property type="entry name" value="Phage_holin_10"/>
</dbReference>
<accession>A0A2L2LI63</accession>
<keyword evidence="1" id="KW-1133">Transmembrane helix</keyword>
<reference evidence="2 3" key="1">
    <citation type="submission" date="2018-02" db="EMBL/GenBank/DDBJ databases">
        <title>Complete genome sequence of Agrobacterium tumefaciens 1D1609.</title>
        <authorList>
            <person name="Cho S.-T."/>
            <person name="Haryono M."/>
            <person name="Chang H.-H."/>
            <person name="Santos M.N."/>
            <person name="Lai E.-M."/>
            <person name="Kuo C.-H."/>
        </authorList>
    </citation>
    <scope>NUCLEOTIDE SEQUENCE [LARGE SCALE GENOMIC DNA]</scope>
    <source>
        <strain evidence="2 3">1D1609</strain>
    </source>
</reference>
<proteinExistence type="predicted"/>
<feature type="transmembrane region" description="Helical" evidence="1">
    <location>
        <begin position="31"/>
        <end position="51"/>
    </location>
</feature>
<keyword evidence="1" id="KW-0812">Transmembrane</keyword>
<evidence type="ECO:0000313" key="2">
    <source>
        <dbReference type="EMBL" id="AVH44023.1"/>
    </source>
</evidence>
<dbReference type="Proteomes" id="UP000237717">
    <property type="component" value="Chromosome II"/>
</dbReference>
<evidence type="ECO:0008006" key="4">
    <source>
        <dbReference type="Google" id="ProtNLM"/>
    </source>
</evidence>
<dbReference type="EMBL" id="CP026925">
    <property type="protein sequence ID" value="AVH44023.1"/>
    <property type="molecule type" value="Genomic_DNA"/>
</dbReference>
<keyword evidence="1" id="KW-0472">Membrane</keyword>
<organism evidence="2 3">
    <name type="scientific">Agrobacterium tumefaciens</name>
    <dbReference type="NCBI Taxonomy" id="358"/>
    <lineage>
        <taxon>Bacteria</taxon>
        <taxon>Pseudomonadati</taxon>
        <taxon>Pseudomonadota</taxon>
        <taxon>Alphaproteobacteria</taxon>
        <taxon>Hyphomicrobiales</taxon>
        <taxon>Rhizobiaceae</taxon>
        <taxon>Rhizobium/Agrobacterium group</taxon>
        <taxon>Agrobacterium</taxon>
        <taxon>Agrobacterium tumefaciens complex</taxon>
    </lineage>
</organism>
<gene>
    <name evidence="2" type="ORF">At1D1609_39760</name>
</gene>
<dbReference type="AlphaFoldDB" id="A0A2L2LI63"/>
<evidence type="ECO:0000256" key="1">
    <source>
        <dbReference type="SAM" id="Phobius"/>
    </source>
</evidence>
<name>A0A2L2LI63_AGRTU</name>
<protein>
    <recommendedName>
        <fullName evidence="4">Holin</fullName>
    </recommendedName>
</protein>